<dbReference type="InterPro" id="IPR006638">
    <property type="entry name" value="Elp3/MiaA/NifB-like_rSAM"/>
</dbReference>
<dbReference type="InterPro" id="IPR051198">
    <property type="entry name" value="BchE-like"/>
</dbReference>
<dbReference type="InterPro" id="IPR007197">
    <property type="entry name" value="rSAM"/>
</dbReference>
<feature type="domain" description="Radical SAM core" evidence="7">
    <location>
        <begin position="276"/>
        <end position="504"/>
    </location>
</feature>
<comment type="caution">
    <text evidence="8">The sequence shown here is derived from an EMBL/GenBank/DDBJ whole genome shotgun (WGS) entry which is preliminary data.</text>
</comment>
<evidence type="ECO:0000313" key="9">
    <source>
        <dbReference type="Proteomes" id="UP001224516"/>
    </source>
</evidence>
<dbReference type="PROSITE" id="PS51332">
    <property type="entry name" value="B12_BINDING"/>
    <property type="match status" value="1"/>
</dbReference>
<evidence type="ECO:0000259" key="7">
    <source>
        <dbReference type="PROSITE" id="PS51918"/>
    </source>
</evidence>
<proteinExistence type="predicted"/>
<dbReference type="InterPro" id="IPR006158">
    <property type="entry name" value="Cobalamin-bd"/>
</dbReference>
<dbReference type="Gene3D" id="3.80.30.20">
    <property type="entry name" value="tm_1862 like domain"/>
    <property type="match status" value="1"/>
</dbReference>
<keyword evidence="5" id="KW-0411">Iron-sulfur</keyword>
<comment type="cofactor">
    <cofactor evidence="1">
        <name>[4Fe-4S] cluster</name>
        <dbReference type="ChEBI" id="CHEBI:49883"/>
    </cofactor>
</comment>
<keyword evidence="2" id="KW-0949">S-adenosyl-L-methionine</keyword>
<dbReference type="InterPro" id="IPR034466">
    <property type="entry name" value="Methyltransferase_Class_B"/>
</dbReference>
<sequence length="608" mass="69072">MNTIKIYAQKVGVAHSKPIDKVRILFFVPPNITYEDFVSPPPNISTIQKSGRLYGSLITDIPLGIISLSSYIKKHIDAEVIAVDFNVVLNKLTSFEHSSFEDFFADFISNNQELLNFNPSYIGISALFTPAYYSILDLSKLSKKFFPNAFSLVGGNFPTASYRELLKDSNNIDAICYGEGEKPFIELLTATDKNLYLSNSSSWITKDKLEHSDFSPVHNFIEDLDEIPFLDYDILDIPGYQLNPTSSRYSVKEKHNLRNVDKGFDEPEVTTGTVEKIGKSTYSMPIMTSRGCPFKCTFCASHAAHGRDMRYHSLERVMADCRKMIEKYGIDGVVIQDDHFMAGKDRPYKIVESIGQSLKLGMFFQNALAIYALDLPFLKLLKKSGIDALVLPIESGSKRVLKDLMRKPLKLEIIPKVVQNCRDAGIFTDCNIILGMPGETMQDIEDSRHFLKSIYADWFRVFVATPIPGSEMYDQCEAEELFEVTPLKANYKRAVINTGHLSPDDVQRMTYLMNIELNFVYNSNMRLGNYSIALESFMNVLNVKPDHALAHYYASLCLKEMGQPENAVFHYQQALKFIKENQFWDYFIEMFSIPIHESKLPIDISLAG</sequence>
<organism evidence="8 9">
    <name type="scientific">Chromobacterium amazonense</name>
    <dbReference type="NCBI Taxonomy" id="1382803"/>
    <lineage>
        <taxon>Bacteria</taxon>
        <taxon>Pseudomonadati</taxon>
        <taxon>Pseudomonadota</taxon>
        <taxon>Betaproteobacteria</taxon>
        <taxon>Neisseriales</taxon>
        <taxon>Chromobacteriaceae</taxon>
        <taxon>Chromobacterium</taxon>
    </lineage>
</organism>
<dbReference type="RefSeq" id="WP_261175213.1">
    <property type="nucleotide sequence ID" value="NZ_JAFCYX010000014.1"/>
</dbReference>
<dbReference type="Proteomes" id="UP001224516">
    <property type="component" value="Unassembled WGS sequence"/>
</dbReference>
<feature type="domain" description="B12-binding" evidence="6">
    <location>
        <begin position="41"/>
        <end position="198"/>
    </location>
</feature>
<dbReference type="SMART" id="SM00729">
    <property type="entry name" value="Elp3"/>
    <property type="match status" value="1"/>
</dbReference>
<evidence type="ECO:0000256" key="1">
    <source>
        <dbReference type="ARBA" id="ARBA00001966"/>
    </source>
</evidence>
<dbReference type="SFLD" id="SFLDG01123">
    <property type="entry name" value="methyltransferase_(Class_B)"/>
    <property type="match status" value="1"/>
</dbReference>
<evidence type="ECO:0000256" key="5">
    <source>
        <dbReference type="ARBA" id="ARBA00023014"/>
    </source>
</evidence>
<dbReference type="SUPFAM" id="SSF48452">
    <property type="entry name" value="TPR-like"/>
    <property type="match status" value="1"/>
</dbReference>
<evidence type="ECO:0000313" key="8">
    <source>
        <dbReference type="EMBL" id="MEJ8675322.1"/>
    </source>
</evidence>
<dbReference type="Pfam" id="PF04055">
    <property type="entry name" value="Radical_SAM"/>
    <property type="match status" value="1"/>
</dbReference>
<dbReference type="InterPro" id="IPR058240">
    <property type="entry name" value="rSAM_sf"/>
</dbReference>
<keyword evidence="3" id="KW-0479">Metal-binding</keyword>
<keyword evidence="4" id="KW-0408">Iron</keyword>
<evidence type="ECO:0000259" key="6">
    <source>
        <dbReference type="PROSITE" id="PS51332"/>
    </source>
</evidence>
<dbReference type="SFLD" id="SFLDG01082">
    <property type="entry name" value="B12-binding_domain_containing"/>
    <property type="match status" value="1"/>
</dbReference>
<dbReference type="Gene3D" id="3.40.50.280">
    <property type="entry name" value="Cobalamin-binding domain"/>
    <property type="match status" value="1"/>
</dbReference>
<dbReference type="InterPro" id="IPR011990">
    <property type="entry name" value="TPR-like_helical_dom_sf"/>
</dbReference>
<accession>A0ABU8V3B1</accession>
<evidence type="ECO:0000256" key="3">
    <source>
        <dbReference type="ARBA" id="ARBA00022723"/>
    </source>
</evidence>
<reference evidence="8 9" key="1">
    <citation type="submission" date="2023-12" db="EMBL/GenBank/DDBJ databases">
        <title>Evaluation and characterization of a potential secondary metabolite violacein from indigenous Chromobacterium amazonense SAM215.</title>
        <authorList>
            <person name="Tarafdar M.R."/>
            <person name="Abedin S.M."/>
            <person name="Atiqua A."/>
            <person name="Saha A."/>
            <person name="Khan S.N."/>
        </authorList>
    </citation>
    <scope>NUCLEOTIDE SEQUENCE [LARGE SCALE GENOMIC DNA]</scope>
    <source>
        <strain evidence="8 9">SAM215</strain>
    </source>
</reference>
<dbReference type="SUPFAM" id="SSF102114">
    <property type="entry name" value="Radical SAM enzymes"/>
    <property type="match status" value="1"/>
</dbReference>
<dbReference type="InterPro" id="IPR023404">
    <property type="entry name" value="rSAM_horseshoe"/>
</dbReference>
<dbReference type="SFLD" id="SFLDS00029">
    <property type="entry name" value="Radical_SAM"/>
    <property type="match status" value="1"/>
</dbReference>
<dbReference type="Gene3D" id="1.25.40.10">
    <property type="entry name" value="Tetratricopeptide repeat domain"/>
    <property type="match status" value="1"/>
</dbReference>
<evidence type="ECO:0000256" key="4">
    <source>
        <dbReference type="ARBA" id="ARBA00023004"/>
    </source>
</evidence>
<dbReference type="Pfam" id="PF02310">
    <property type="entry name" value="B12-binding"/>
    <property type="match status" value="1"/>
</dbReference>
<protein>
    <submittedName>
        <fullName evidence="8">Radical SAM protein</fullName>
    </submittedName>
</protein>
<name>A0ABU8V3B1_9NEIS</name>
<dbReference type="EMBL" id="JAVFJF020000021">
    <property type="protein sequence ID" value="MEJ8675322.1"/>
    <property type="molecule type" value="Genomic_DNA"/>
</dbReference>
<evidence type="ECO:0000256" key="2">
    <source>
        <dbReference type="ARBA" id="ARBA00022691"/>
    </source>
</evidence>
<keyword evidence="9" id="KW-1185">Reference proteome</keyword>
<dbReference type="PANTHER" id="PTHR43409">
    <property type="entry name" value="ANAEROBIC MAGNESIUM-PROTOPORPHYRIN IX MONOMETHYL ESTER CYCLASE-RELATED"/>
    <property type="match status" value="1"/>
</dbReference>
<dbReference type="PROSITE" id="PS51918">
    <property type="entry name" value="RADICAL_SAM"/>
    <property type="match status" value="1"/>
</dbReference>
<dbReference type="CDD" id="cd01335">
    <property type="entry name" value="Radical_SAM"/>
    <property type="match status" value="1"/>
</dbReference>
<gene>
    <name evidence="8" type="ORF">QCL97_011355</name>
</gene>